<evidence type="ECO:0000259" key="1">
    <source>
        <dbReference type="Pfam" id="PF04073"/>
    </source>
</evidence>
<dbReference type="InterPro" id="IPR007214">
    <property type="entry name" value="YbaK/aa-tRNA-synth-assoc-dom"/>
</dbReference>
<dbReference type="Pfam" id="PF04073">
    <property type="entry name" value="tRNA_edit"/>
    <property type="match status" value="1"/>
</dbReference>
<name>A0A0T5Z699_9GAMM</name>
<organism evidence="3 4">
    <name type="scientific">endosymbiont of Ridgeia piscesae</name>
    <dbReference type="NCBI Taxonomy" id="54398"/>
    <lineage>
        <taxon>Bacteria</taxon>
        <taxon>Pseudomonadati</taxon>
        <taxon>Pseudomonadota</taxon>
        <taxon>Gammaproteobacteria</taxon>
        <taxon>sulfur-oxidizing symbionts</taxon>
    </lineage>
</organism>
<gene>
    <name evidence="2" type="ORF">Ga0074115_1567</name>
    <name evidence="3" type="ORF">Ga0076813_13514</name>
</gene>
<reference evidence="4 5" key="1">
    <citation type="submission" date="2015-11" db="EMBL/GenBank/DDBJ databases">
        <title>The genome of Candidatus Endoriftia persephone in Ridgeia piscesae and population structure of the North Eastern Pacific vestimentiferan symbionts.</title>
        <authorList>
            <person name="Perez M."/>
            <person name="Juniper K.S."/>
        </authorList>
    </citation>
    <scope>NUCLEOTIDE SEQUENCE [LARGE SCALE GENOMIC DNA]</scope>
    <source>
        <strain evidence="3">Ind10</strain>
        <strain evidence="2">Ind11</strain>
    </source>
</reference>
<dbReference type="STRING" id="54398.Ga0074115_1567"/>
<keyword evidence="5" id="KW-1185">Reference proteome</keyword>
<dbReference type="Proteomes" id="UP000051276">
    <property type="component" value="Unassembled WGS sequence"/>
</dbReference>
<feature type="domain" description="YbaK/aminoacyl-tRNA synthetase-associated" evidence="1">
    <location>
        <begin position="1"/>
        <end position="76"/>
    </location>
</feature>
<evidence type="ECO:0000313" key="3">
    <source>
        <dbReference type="EMBL" id="KRT58455.1"/>
    </source>
</evidence>
<dbReference type="Proteomes" id="UP000051634">
    <property type="component" value="Unassembled WGS sequence"/>
</dbReference>
<dbReference type="SUPFAM" id="SSF55826">
    <property type="entry name" value="YbaK/ProRS associated domain"/>
    <property type="match status" value="1"/>
</dbReference>
<sequence length="78" mass="8798">MAVIPGSNWVKLQALYDELNRKFELTEESEVNLPFKDCELSLIPPLGQAYGLETFLDQQLTTLANIYFEAGDHENHGA</sequence>
<dbReference type="InterPro" id="IPR036754">
    <property type="entry name" value="YbaK/aa-tRNA-synt-asso_dom_sf"/>
</dbReference>
<dbReference type="EMBL" id="LMXI01000343">
    <property type="protein sequence ID" value="KRT58455.1"/>
    <property type="molecule type" value="Genomic_DNA"/>
</dbReference>
<accession>A0A0T5Z699</accession>
<comment type="caution">
    <text evidence="3">The sequence shown here is derived from an EMBL/GenBank/DDBJ whole genome shotgun (WGS) entry which is preliminary data.</text>
</comment>
<evidence type="ECO:0000313" key="2">
    <source>
        <dbReference type="EMBL" id="KRT56567.1"/>
    </source>
</evidence>
<dbReference type="GO" id="GO:0002161">
    <property type="term" value="F:aminoacyl-tRNA deacylase activity"/>
    <property type="evidence" value="ECO:0007669"/>
    <property type="project" value="InterPro"/>
</dbReference>
<proteinExistence type="predicted"/>
<dbReference type="CDD" id="cd04332">
    <property type="entry name" value="YbaK_like"/>
    <property type="match status" value="1"/>
</dbReference>
<dbReference type="Gene3D" id="3.90.960.10">
    <property type="entry name" value="YbaK/aminoacyl-tRNA synthetase-associated domain"/>
    <property type="match status" value="1"/>
</dbReference>
<protein>
    <submittedName>
        <fullName evidence="2 3">Aminoacyl-tRNA editing domain</fullName>
    </submittedName>
</protein>
<evidence type="ECO:0000313" key="5">
    <source>
        <dbReference type="Proteomes" id="UP000051634"/>
    </source>
</evidence>
<evidence type="ECO:0000313" key="4">
    <source>
        <dbReference type="Proteomes" id="UP000051276"/>
    </source>
</evidence>
<dbReference type="AlphaFoldDB" id="A0A0T5Z699"/>
<dbReference type="EMBL" id="LDXT01000041">
    <property type="protein sequence ID" value="KRT56567.1"/>
    <property type="molecule type" value="Genomic_DNA"/>
</dbReference>